<name>C9LVM6_SELS3</name>
<dbReference type="EMBL" id="ACKP02000029">
    <property type="protein sequence ID" value="EEX77094.1"/>
    <property type="molecule type" value="Genomic_DNA"/>
</dbReference>
<reference evidence="2 3" key="1">
    <citation type="submission" date="2009-09" db="EMBL/GenBank/DDBJ databases">
        <authorList>
            <person name="Weinstock G."/>
            <person name="Sodergren E."/>
            <person name="Clifton S."/>
            <person name="Fulton L."/>
            <person name="Fulton B."/>
            <person name="Courtney L."/>
            <person name="Fronick C."/>
            <person name="Harrison M."/>
            <person name="Strong C."/>
            <person name="Farmer C."/>
            <person name="Delahaunty K."/>
            <person name="Markovic C."/>
            <person name="Hall O."/>
            <person name="Minx P."/>
            <person name="Tomlinson C."/>
            <person name="Mitreva M."/>
            <person name="Nelson J."/>
            <person name="Hou S."/>
            <person name="Wollam A."/>
            <person name="Pepin K.H."/>
            <person name="Johnson M."/>
            <person name="Bhonagiri V."/>
            <person name="Nash W.E."/>
            <person name="Warren W."/>
            <person name="Chinwalla A."/>
            <person name="Mardis E.R."/>
            <person name="Wilson R.K."/>
        </authorList>
    </citation>
    <scope>NUCLEOTIDE SEQUENCE [LARGE SCALE GENOMIC DNA]</scope>
    <source>
        <strain evidence="2">ATCC 35185</strain>
        <strain evidence="3">ATCC 35185 / DSM 20758 / VPI D19B-28</strain>
    </source>
</reference>
<dbReference type="RefSeq" id="WP_006192860.1">
    <property type="nucleotide sequence ID" value="NC_015437.1"/>
</dbReference>
<dbReference type="HOGENOM" id="CLU_2791622_0_0_9"/>
<accession>C9LVM6</accession>
<dbReference type="EMBL" id="CP002637">
    <property type="protein sequence ID" value="AEB99734.1"/>
    <property type="molecule type" value="Genomic_DNA"/>
</dbReference>
<protein>
    <submittedName>
        <fullName evidence="2">Uncharacterized protein</fullName>
    </submittedName>
</protein>
<sequence>MTEQELEKLVEAKFAEADKAFEDRPKKFFITQNGRGVVDGGELYNKVYTDVLRVAQQACTAILKEALKK</sequence>
<dbReference type="Proteomes" id="UP000011124">
    <property type="component" value="Chromosome"/>
</dbReference>
<organism evidence="2 3">
    <name type="scientific">Selenomonas sputigena (strain ATCC 35185 / DSM 20758 / CCUG 44933 / VPI D19B-28)</name>
    <dbReference type="NCBI Taxonomy" id="546271"/>
    <lineage>
        <taxon>Bacteria</taxon>
        <taxon>Bacillati</taxon>
        <taxon>Bacillota</taxon>
        <taxon>Negativicutes</taxon>
        <taxon>Selenomonadales</taxon>
        <taxon>Selenomonadaceae</taxon>
        <taxon>Selenomonas</taxon>
    </lineage>
</organism>
<dbReference type="KEGG" id="ssg:Selsp_0768"/>
<evidence type="ECO:0000313" key="4">
    <source>
        <dbReference type="Proteomes" id="UP000011124"/>
    </source>
</evidence>
<dbReference type="Proteomes" id="UP000003505">
    <property type="component" value="Unassembled WGS sequence"/>
</dbReference>
<dbReference type="OrthoDB" id="1669313at2"/>
<evidence type="ECO:0000313" key="1">
    <source>
        <dbReference type="EMBL" id="AEB99734.1"/>
    </source>
</evidence>
<proteinExistence type="predicted"/>
<evidence type="ECO:0000313" key="3">
    <source>
        <dbReference type="Proteomes" id="UP000003505"/>
    </source>
</evidence>
<gene>
    <name evidence="1" type="ordered locus">Selsp_0768</name>
    <name evidence="2" type="ORF">SELSPUOL_01561</name>
</gene>
<keyword evidence="4" id="KW-1185">Reference proteome</keyword>
<dbReference type="AlphaFoldDB" id="C9LVM6"/>
<reference evidence="1 4" key="2">
    <citation type="submission" date="2011-04" db="EMBL/GenBank/DDBJ databases">
        <title>The complete genome of Selenomonas sputigena DSM 20758.</title>
        <authorList>
            <consortium name="US DOE Joint Genome Institute (JGI-PGF)"/>
            <person name="Lucas S."/>
            <person name="Copeland A."/>
            <person name="Lapidus A."/>
            <person name="Bruce D."/>
            <person name="Goodwin L."/>
            <person name="Pitluck S."/>
            <person name="Peters L."/>
            <person name="Kyrpides N."/>
            <person name="Mavromatis K."/>
            <person name="Ivanova N."/>
            <person name="Ovchinnikova G."/>
            <person name="Teshima H."/>
            <person name="Detter J.C."/>
            <person name="Tapia R."/>
            <person name="Han C."/>
            <person name="Land M."/>
            <person name="Hauser L."/>
            <person name="Markowitz V."/>
            <person name="Cheng J.-F."/>
            <person name="Hugenholtz P."/>
            <person name="Woyke T."/>
            <person name="Wu D."/>
            <person name="Gronow S."/>
            <person name="Wellnitz S."/>
            <person name="Schneider S."/>
            <person name="Klenk H.-P."/>
            <person name="Eisen J.A."/>
        </authorList>
    </citation>
    <scope>NUCLEOTIDE SEQUENCE [LARGE SCALE GENOMIC DNA]</scope>
    <source>
        <strain evidence="1">ATCC 35185</strain>
        <strain evidence="4">ATCC 35185 / DSM 20758 / VPI D19B-28</strain>
    </source>
</reference>
<evidence type="ECO:0000313" key="2">
    <source>
        <dbReference type="EMBL" id="EEX77094.1"/>
    </source>
</evidence>